<organism evidence="3 4">
    <name type="scientific">Mycolicibacterium sphagni</name>
    <dbReference type="NCBI Taxonomy" id="1786"/>
    <lineage>
        <taxon>Bacteria</taxon>
        <taxon>Bacillati</taxon>
        <taxon>Actinomycetota</taxon>
        <taxon>Actinomycetes</taxon>
        <taxon>Mycobacteriales</taxon>
        <taxon>Mycobacteriaceae</taxon>
        <taxon>Mycolicibacterium</taxon>
    </lineage>
</organism>
<comment type="caution">
    <text evidence="3">The sequence shown here is derived from an EMBL/GenBank/DDBJ whole genome shotgun (WGS) entry which is preliminary data.</text>
</comment>
<dbReference type="InterPro" id="IPR002509">
    <property type="entry name" value="NODB_dom"/>
</dbReference>
<dbReference type="PANTHER" id="PTHR47561:SF1">
    <property type="entry name" value="POLYSACCHARIDE DEACETYLASE FAMILY PROTEIN (AFU_ORTHOLOGUE AFUA_6G05030)"/>
    <property type="match status" value="1"/>
</dbReference>
<dbReference type="CDD" id="cd10938">
    <property type="entry name" value="CE4_HpPgdA_like"/>
    <property type="match status" value="1"/>
</dbReference>
<dbReference type="PROSITE" id="PS51677">
    <property type="entry name" value="NODB"/>
    <property type="match status" value="1"/>
</dbReference>
<sequence>MTFDIDAESCILAEGRRYATNPSVMTHQAYGPLVGVPRILDMLAGYGVKATFFVPGVTAQRYPALVERIVTEGHEVGHHSHTHRPPQTMTEGEERRDFELALEALDHLGITPRGHRTALWAPHWSTAALVAEYGLAYQSNLMDDDRPYVLCTDRGRIAELPPHWSLDDYAQYAFMLNPDIGHTVESPRKAVEVWTLELDAMRDYGCLLVLTNHPFLSGRPARVKALRSLIEFALDAGDVEITTGAVIAERVMADPDASVRTHEPIVVDPALYPHR</sequence>
<evidence type="ECO:0000259" key="2">
    <source>
        <dbReference type="PROSITE" id="PS51677"/>
    </source>
</evidence>
<dbReference type="InterPro" id="IPR011330">
    <property type="entry name" value="Glyco_hydro/deAcase_b/a-brl"/>
</dbReference>
<evidence type="ECO:0000313" key="4">
    <source>
        <dbReference type="Proteomes" id="UP000708347"/>
    </source>
</evidence>
<evidence type="ECO:0000313" key="3">
    <source>
        <dbReference type="EMBL" id="NTY59084.1"/>
    </source>
</evidence>
<reference evidence="3 4" key="1">
    <citation type="submission" date="2019-05" db="EMBL/GenBank/DDBJ databases">
        <title>Mycolicibacterium sphagni ENV482 genome assembly.</title>
        <authorList>
            <person name="Chen W."/>
            <person name="Faulkner N.W."/>
            <person name="Hyman M.R."/>
        </authorList>
    </citation>
    <scope>NUCLEOTIDE SEQUENCE [LARGE SCALE GENOMIC DNA]</scope>
    <source>
        <strain evidence="3 4">ENV482</strain>
    </source>
</reference>
<dbReference type="InterPro" id="IPR037950">
    <property type="entry name" value="PgdA-like"/>
</dbReference>
<accession>A0ABX2JTD0</accession>
<proteinExistence type="predicted"/>
<dbReference type="Proteomes" id="UP000708347">
    <property type="component" value="Unassembled WGS sequence"/>
</dbReference>
<dbReference type="Pfam" id="PF01522">
    <property type="entry name" value="Polysacc_deac_1"/>
    <property type="match status" value="1"/>
</dbReference>
<dbReference type="Gene3D" id="3.20.20.370">
    <property type="entry name" value="Glycoside hydrolase/deacetylase"/>
    <property type="match status" value="1"/>
</dbReference>
<keyword evidence="4" id="KW-1185">Reference proteome</keyword>
<protein>
    <submittedName>
        <fullName evidence="3">Polysaccharide deacetylase</fullName>
    </submittedName>
</protein>
<dbReference type="PANTHER" id="PTHR47561">
    <property type="entry name" value="POLYSACCHARIDE DEACETYLASE FAMILY PROTEIN (AFU_ORTHOLOGUE AFUA_6G05030)"/>
    <property type="match status" value="1"/>
</dbReference>
<evidence type="ECO:0000256" key="1">
    <source>
        <dbReference type="SAM" id="MobiDB-lite"/>
    </source>
</evidence>
<feature type="region of interest" description="Disordered" evidence="1">
    <location>
        <begin position="74"/>
        <end position="94"/>
    </location>
</feature>
<gene>
    <name evidence="3" type="ORF">FEG63_05870</name>
</gene>
<dbReference type="EMBL" id="VBSB01000003">
    <property type="protein sequence ID" value="NTY59084.1"/>
    <property type="molecule type" value="Genomic_DNA"/>
</dbReference>
<feature type="domain" description="NodB homology" evidence="2">
    <location>
        <begin position="22"/>
        <end position="242"/>
    </location>
</feature>
<name>A0ABX2JTD0_9MYCO</name>
<dbReference type="SUPFAM" id="SSF88713">
    <property type="entry name" value="Glycoside hydrolase/deacetylase"/>
    <property type="match status" value="1"/>
</dbReference>